<proteinExistence type="predicted"/>
<reference evidence="2 3" key="1">
    <citation type="submission" date="2021-06" db="EMBL/GenBank/DDBJ databases">
        <authorList>
            <person name="Kallberg Y."/>
            <person name="Tangrot J."/>
            <person name="Rosling A."/>
        </authorList>
    </citation>
    <scope>NUCLEOTIDE SEQUENCE [LARGE SCALE GENOMIC DNA]</scope>
    <source>
        <strain evidence="2 3">120-4 pot B 10/14</strain>
    </source>
</reference>
<dbReference type="InterPro" id="IPR018289">
    <property type="entry name" value="MULE_transposase_dom"/>
</dbReference>
<sequence length="387" mass="45162">MDPFIYNEQSSPSPITLASPIQNSAVSIDSNITEIDNYIDAYCSSKNFSKIIYSAEYDSKLRRHCHYRCEFQGQYRSKKKMIAKEQCNTRSKRNEHENHPLDPLTNKFGTIYRTLTEPMLADIEFWTTKGNLSISIKCNSESKKEQQIDDEVAILINYLLECKAKDTRWIVNWRVDLTNNSLVSLFWIIPDQYELYVQYNDVVQYNNIYSTNQFKIALGLLLIVDNNNWSHIVGQMLMNDETYKSFEWAFCSLVQATNIFPSVIITDNDLAIDAAIEKNSLYAKFHIMLIPRRWYKTKKQLEDMSILCQQPFTDSFQESSEETVYTKTYIELPYKVANISYKRIYKSLNQRKEYITDNGLSKKAIQMGLDAGPSAIQELNNIMKNYI</sequence>
<dbReference type="PANTHER" id="PTHR31669">
    <property type="entry name" value="PROTEIN FAR1-RELATED SEQUENCE 10-RELATED"/>
    <property type="match status" value="1"/>
</dbReference>
<dbReference type="InterPro" id="IPR031052">
    <property type="entry name" value="FHY3/FAR1"/>
</dbReference>
<protein>
    <submittedName>
        <fullName evidence="2">23555_t:CDS:1</fullName>
    </submittedName>
</protein>
<evidence type="ECO:0000313" key="3">
    <source>
        <dbReference type="Proteomes" id="UP000789901"/>
    </source>
</evidence>
<dbReference type="PANTHER" id="PTHR31669:SF302">
    <property type="entry name" value="PROTEIN FAR1-RELATED SEQUENCE"/>
    <property type="match status" value="1"/>
</dbReference>
<feature type="non-terminal residue" evidence="2">
    <location>
        <position position="387"/>
    </location>
</feature>
<dbReference type="EMBL" id="CAJVQB010001411">
    <property type="protein sequence ID" value="CAG8534589.1"/>
    <property type="molecule type" value="Genomic_DNA"/>
</dbReference>
<evidence type="ECO:0000313" key="2">
    <source>
        <dbReference type="EMBL" id="CAG8534589.1"/>
    </source>
</evidence>
<dbReference type="Pfam" id="PF10551">
    <property type="entry name" value="MULE"/>
    <property type="match status" value="1"/>
</dbReference>
<accession>A0ABM8W608</accession>
<dbReference type="Proteomes" id="UP000789901">
    <property type="component" value="Unassembled WGS sequence"/>
</dbReference>
<name>A0ABM8W608_GIGMA</name>
<keyword evidence="3" id="KW-1185">Reference proteome</keyword>
<evidence type="ECO:0000259" key="1">
    <source>
        <dbReference type="Pfam" id="PF10551"/>
    </source>
</evidence>
<comment type="caution">
    <text evidence="2">The sequence shown here is derived from an EMBL/GenBank/DDBJ whole genome shotgun (WGS) entry which is preliminary data.</text>
</comment>
<gene>
    <name evidence="2" type="ORF">GMARGA_LOCUS3786</name>
</gene>
<organism evidence="2 3">
    <name type="scientific">Gigaspora margarita</name>
    <dbReference type="NCBI Taxonomy" id="4874"/>
    <lineage>
        <taxon>Eukaryota</taxon>
        <taxon>Fungi</taxon>
        <taxon>Fungi incertae sedis</taxon>
        <taxon>Mucoromycota</taxon>
        <taxon>Glomeromycotina</taxon>
        <taxon>Glomeromycetes</taxon>
        <taxon>Diversisporales</taxon>
        <taxon>Gigasporaceae</taxon>
        <taxon>Gigaspora</taxon>
    </lineage>
</organism>
<feature type="domain" description="MULE transposase" evidence="1">
    <location>
        <begin position="202"/>
        <end position="278"/>
    </location>
</feature>